<evidence type="ECO:0000313" key="2">
    <source>
        <dbReference type="Proteomes" id="UP000268684"/>
    </source>
</evidence>
<sequence length="72" mass="8281">MNNKGEAVRYMKKVFGLLLGFATLPEKSRRDFLTRLNEFMIMSPPQKRRAIAEWQQATDDCIGDPEEPAGKH</sequence>
<dbReference type="RefSeq" id="WP_408611223.1">
    <property type="nucleotide sequence ID" value="NZ_CADFDZ010000001.1"/>
</dbReference>
<dbReference type="EMBL" id="LR025743">
    <property type="protein sequence ID" value="VBB15698.1"/>
    <property type="molecule type" value="Genomic_DNA"/>
</dbReference>
<organism evidence="1 2">
    <name type="scientific">Burkholderia stabilis</name>
    <dbReference type="NCBI Taxonomy" id="95485"/>
    <lineage>
        <taxon>Bacteria</taxon>
        <taxon>Pseudomonadati</taxon>
        <taxon>Pseudomonadota</taxon>
        <taxon>Betaproteobacteria</taxon>
        <taxon>Burkholderiales</taxon>
        <taxon>Burkholderiaceae</taxon>
        <taxon>Burkholderia</taxon>
        <taxon>Burkholderia cepacia complex</taxon>
    </lineage>
</organism>
<gene>
    <name evidence="1" type="ORF">BSTAB16_5895</name>
</gene>
<dbReference type="AlphaFoldDB" id="A0AAJ5NBY4"/>
<protein>
    <submittedName>
        <fullName evidence="1">Uncharacterized protein</fullName>
    </submittedName>
</protein>
<dbReference type="GeneID" id="71058313"/>
<keyword evidence="2" id="KW-1185">Reference proteome</keyword>
<reference evidence="1 2" key="1">
    <citation type="submission" date="2017-11" db="EMBL/GenBank/DDBJ databases">
        <authorList>
            <person name="Seth-Smith MB H."/>
        </authorList>
    </citation>
    <scope>NUCLEOTIDE SEQUENCE [LARGE SCALE GENOMIC DNA]</scope>
    <source>
        <strain evidence="1">E</strain>
    </source>
</reference>
<evidence type="ECO:0000313" key="1">
    <source>
        <dbReference type="EMBL" id="VBB15698.1"/>
    </source>
</evidence>
<proteinExistence type="predicted"/>
<dbReference type="Proteomes" id="UP000268684">
    <property type="component" value="Chromosome II"/>
</dbReference>
<accession>A0AAJ5NBY4</accession>
<name>A0AAJ5NBY4_9BURK</name>